<evidence type="ECO:0008006" key="5">
    <source>
        <dbReference type="Google" id="ProtNLM"/>
    </source>
</evidence>
<proteinExistence type="predicted"/>
<dbReference type="Proteomes" id="UP000275180">
    <property type="component" value="Unassembled WGS sequence"/>
</dbReference>
<gene>
    <name evidence="3" type="ORF">EBQ34_01540</name>
</gene>
<reference evidence="3 4" key="1">
    <citation type="submission" date="2018-10" db="EMBL/GenBank/DDBJ databases">
        <title>Comamonadaceae CDC group NO-1 genome sequencing and assembly.</title>
        <authorList>
            <person name="Bernier A.-M."/>
            <person name="Bernard K."/>
        </authorList>
    </citation>
    <scope>NUCLEOTIDE SEQUENCE [LARGE SCALE GENOMIC DNA]</scope>
    <source>
        <strain evidence="3 4">NML180582</strain>
    </source>
</reference>
<feature type="transmembrane region" description="Helical" evidence="1">
    <location>
        <begin position="51"/>
        <end position="72"/>
    </location>
</feature>
<sequence>MFWLLGLCAFTSMAAMRLCDAMLPALAEDFGGTTGQPSHAISGFALAYGLLQLFYSLIVGHAAGVMAAAWIIDRLGPSTVFFISSTGLVARAQANP</sequence>
<comment type="caution">
    <text evidence="3">The sequence shown here is derived from an EMBL/GenBank/DDBJ whole genome shotgun (WGS) entry which is preliminary data.</text>
</comment>
<keyword evidence="1" id="KW-0472">Membrane</keyword>
<feature type="signal peptide" evidence="2">
    <location>
        <begin position="1"/>
        <end position="27"/>
    </location>
</feature>
<name>A0A3M6RU91_9BURK</name>
<keyword evidence="1" id="KW-0812">Transmembrane</keyword>
<dbReference type="EMBL" id="RDQJ01000002">
    <property type="protein sequence ID" value="RMX18444.1"/>
    <property type="molecule type" value="Genomic_DNA"/>
</dbReference>
<dbReference type="InterPro" id="IPR036259">
    <property type="entry name" value="MFS_trans_sf"/>
</dbReference>
<feature type="chain" id="PRO_5018130348" description="Major facilitator superfamily (MFS) profile domain-containing protein" evidence="2">
    <location>
        <begin position="28"/>
        <end position="96"/>
    </location>
</feature>
<evidence type="ECO:0000313" key="3">
    <source>
        <dbReference type="EMBL" id="RMX18444.1"/>
    </source>
</evidence>
<organism evidence="3 4">
    <name type="scientific">Vandammella animalimorsus</name>
    <dbReference type="NCBI Taxonomy" id="2029117"/>
    <lineage>
        <taxon>Bacteria</taxon>
        <taxon>Pseudomonadati</taxon>
        <taxon>Pseudomonadota</taxon>
        <taxon>Betaproteobacteria</taxon>
        <taxon>Burkholderiales</taxon>
        <taxon>Comamonadaceae</taxon>
        <taxon>Vandammella</taxon>
    </lineage>
</organism>
<keyword evidence="2" id="KW-0732">Signal</keyword>
<evidence type="ECO:0000256" key="1">
    <source>
        <dbReference type="SAM" id="Phobius"/>
    </source>
</evidence>
<dbReference type="Gene3D" id="1.20.1250.20">
    <property type="entry name" value="MFS general substrate transporter like domains"/>
    <property type="match status" value="1"/>
</dbReference>
<evidence type="ECO:0000313" key="4">
    <source>
        <dbReference type="Proteomes" id="UP000275180"/>
    </source>
</evidence>
<protein>
    <recommendedName>
        <fullName evidence="5">Major facilitator superfamily (MFS) profile domain-containing protein</fullName>
    </recommendedName>
</protein>
<keyword evidence="1" id="KW-1133">Transmembrane helix</keyword>
<dbReference type="AlphaFoldDB" id="A0A3M6RU91"/>
<accession>A0A3M6RU91</accession>
<evidence type="ECO:0000256" key="2">
    <source>
        <dbReference type="SAM" id="SignalP"/>
    </source>
</evidence>